<feature type="region of interest" description="Disordered" evidence="1">
    <location>
        <begin position="20"/>
        <end position="50"/>
    </location>
</feature>
<dbReference type="PANTHER" id="PTHR12774:SF2">
    <property type="entry name" value="PEROXISOMAL BIOGENESIS FACTOR 19"/>
    <property type="match status" value="1"/>
</dbReference>
<dbReference type="Gene3D" id="1.20.120.900">
    <property type="entry name" value="Pex19, mPTS binding domain"/>
    <property type="match status" value="1"/>
</dbReference>
<sequence length="287" mass="32102">MSNSDNGDDLDALLDDCLNTMDKQERQHEEEVQARQAARHLEQQQQAVGTGQQDVELLRVIQSLISECGEDGGADMDTLAESLRTELSKIQQLMEHMPDVTNEERESLTQIQQLVSSLKERGGPSEGPAYSAVAGEQVPQPSEKEISPEEIEGLCELLGKMQQFDTLNDESLQTKPGEDGNVELPQALSNALLNLLLDNQLLSSLHRVRECYPRWLAANQDKVSTEDLARYQKQHQLAISICDFLDHNVVDSPDEQKMHQLLTLMHEYSCLAPLPPGLSDFQDDKTI</sequence>
<dbReference type="AlphaFoldDB" id="G0U3A6"/>
<proteinExistence type="predicted"/>
<dbReference type="InterPro" id="IPR038322">
    <property type="entry name" value="Pex19_C_sf"/>
</dbReference>
<dbReference type="GO" id="GO:0033328">
    <property type="term" value="F:peroxisome membrane targeting sequence binding"/>
    <property type="evidence" value="ECO:0007669"/>
    <property type="project" value="TreeGrafter"/>
</dbReference>
<dbReference type="GO" id="GO:0045046">
    <property type="term" value="P:protein import into peroxisome membrane"/>
    <property type="evidence" value="ECO:0007669"/>
    <property type="project" value="TreeGrafter"/>
</dbReference>
<feature type="region of interest" description="Disordered" evidence="1">
    <location>
        <begin position="119"/>
        <end position="142"/>
    </location>
</feature>
<dbReference type="VEuPathDB" id="TriTrypDB:TvY486_0905830"/>
<reference evidence="2" key="1">
    <citation type="journal article" date="2012" name="Proc. Natl. Acad. Sci. U.S.A.">
        <title>Antigenic diversity is generated by distinct evolutionary mechanisms in African trypanosome species.</title>
        <authorList>
            <person name="Jackson A.P."/>
            <person name="Berry A."/>
            <person name="Aslett M."/>
            <person name="Allison H.C."/>
            <person name="Burton P."/>
            <person name="Vavrova-Anderson J."/>
            <person name="Brown R."/>
            <person name="Browne H."/>
            <person name="Corton N."/>
            <person name="Hauser H."/>
            <person name="Gamble J."/>
            <person name="Gilderthorp R."/>
            <person name="Marcello L."/>
            <person name="McQuillan J."/>
            <person name="Otto T.D."/>
            <person name="Quail M.A."/>
            <person name="Sanders M.J."/>
            <person name="van Tonder A."/>
            <person name="Ginger M.L."/>
            <person name="Field M.C."/>
            <person name="Barry J.D."/>
            <person name="Hertz-Fowler C."/>
            <person name="Berriman M."/>
        </authorList>
    </citation>
    <scope>NUCLEOTIDE SEQUENCE</scope>
    <source>
        <strain evidence="2">Y486</strain>
    </source>
</reference>
<organism evidence="2">
    <name type="scientific">Trypanosoma vivax (strain Y486)</name>
    <dbReference type="NCBI Taxonomy" id="1055687"/>
    <lineage>
        <taxon>Eukaryota</taxon>
        <taxon>Discoba</taxon>
        <taxon>Euglenozoa</taxon>
        <taxon>Kinetoplastea</taxon>
        <taxon>Metakinetoplastina</taxon>
        <taxon>Trypanosomatida</taxon>
        <taxon>Trypanosomatidae</taxon>
        <taxon>Trypanosoma</taxon>
        <taxon>Duttonella</taxon>
    </lineage>
</organism>
<dbReference type="GO" id="GO:0005778">
    <property type="term" value="C:peroxisomal membrane"/>
    <property type="evidence" value="ECO:0007669"/>
    <property type="project" value="TreeGrafter"/>
</dbReference>
<name>G0U3A6_TRYVY</name>
<gene>
    <name evidence="2" type="ORF">TVY486_0905830</name>
</gene>
<accession>G0U3A6</accession>
<feature type="compositionally biased region" description="Basic and acidic residues" evidence="1">
    <location>
        <begin position="22"/>
        <end position="33"/>
    </location>
</feature>
<dbReference type="OMA" id="FVEPIKL"/>
<dbReference type="Pfam" id="PF04614">
    <property type="entry name" value="Pex19"/>
    <property type="match status" value="1"/>
</dbReference>
<protein>
    <recommendedName>
        <fullName evidence="3">Peroxin 19</fullName>
    </recommendedName>
</protein>
<evidence type="ECO:0000313" key="2">
    <source>
        <dbReference type="EMBL" id="CCC50762.1"/>
    </source>
</evidence>
<dbReference type="PANTHER" id="PTHR12774">
    <property type="entry name" value="PEROXISOMAL BIOGENESIS FACTOR 19"/>
    <property type="match status" value="1"/>
</dbReference>
<dbReference type="InterPro" id="IPR006708">
    <property type="entry name" value="Pex19"/>
</dbReference>
<evidence type="ECO:0000256" key="1">
    <source>
        <dbReference type="SAM" id="MobiDB-lite"/>
    </source>
</evidence>
<evidence type="ECO:0008006" key="3">
    <source>
        <dbReference type="Google" id="ProtNLM"/>
    </source>
</evidence>
<dbReference type="EMBL" id="HE573025">
    <property type="protein sequence ID" value="CCC50762.1"/>
    <property type="molecule type" value="Genomic_DNA"/>
</dbReference>